<evidence type="ECO:0000313" key="2">
    <source>
        <dbReference type="Proteomes" id="UP000326437"/>
    </source>
</evidence>
<protein>
    <submittedName>
        <fullName evidence="1">Uncharacterized protein</fullName>
    </submittedName>
</protein>
<accession>A0A5E7A3S6</accession>
<gene>
    <name evidence="1" type="ORF">PS685_05176</name>
</gene>
<sequence length="178" mass="19559">MQLHRHARLIENKQRSGGARVQVQVEGEVEAAERQALDALGVGNPLQREQAFGAFDNGPDGFAGLPDGGHMRRAFDLGQQHACDAGLLRAERQVRRMFRVIRRVDPHPDRGLRHVVQKVRQVLARLAFERLLHGVLEIDDHGIGASGQGLGKTLGSTSWHKQRGADDGSGHDGYFLVA</sequence>
<dbReference type="Proteomes" id="UP000326437">
    <property type="component" value="Unassembled WGS sequence"/>
</dbReference>
<organism evidence="1 2">
    <name type="scientific">Pseudomonas fluorescens</name>
    <dbReference type="NCBI Taxonomy" id="294"/>
    <lineage>
        <taxon>Bacteria</taxon>
        <taxon>Pseudomonadati</taxon>
        <taxon>Pseudomonadota</taxon>
        <taxon>Gammaproteobacteria</taxon>
        <taxon>Pseudomonadales</taxon>
        <taxon>Pseudomonadaceae</taxon>
        <taxon>Pseudomonas</taxon>
    </lineage>
</organism>
<reference evidence="1 2" key="1">
    <citation type="submission" date="2019-09" db="EMBL/GenBank/DDBJ databases">
        <authorList>
            <person name="Chandra G."/>
            <person name="Truman W A."/>
        </authorList>
    </citation>
    <scope>NUCLEOTIDE SEQUENCE [LARGE SCALE GENOMIC DNA]</scope>
    <source>
        <strain evidence="1">PS685</strain>
    </source>
</reference>
<evidence type="ECO:0000313" key="1">
    <source>
        <dbReference type="EMBL" id="VVN73582.1"/>
    </source>
</evidence>
<proteinExistence type="predicted"/>
<name>A0A5E7A3S6_PSEFL</name>
<dbReference type="AlphaFoldDB" id="A0A5E7A3S6"/>
<dbReference type="EMBL" id="CABVHO010000266">
    <property type="protein sequence ID" value="VVN73582.1"/>
    <property type="molecule type" value="Genomic_DNA"/>
</dbReference>